<evidence type="ECO:0000256" key="1">
    <source>
        <dbReference type="SAM" id="Phobius"/>
    </source>
</evidence>
<accession>A0A7J9CM15</accession>
<comment type="caution">
    <text evidence="2">The sequence shown here is derived from an EMBL/GenBank/DDBJ whole genome shotgun (WGS) entry which is preliminary data.</text>
</comment>
<keyword evidence="1" id="KW-0812">Transmembrane</keyword>
<protein>
    <submittedName>
        <fullName evidence="2">Uncharacterized protein</fullName>
    </submittedName>
</protein>
<organism evidence="2 3">
    <name type="scientific">Gossypium gossypioides</name>
    <name type="common">Mexican cotton</name>
    <name type="synonym">Selera gossypioides</name>
    <dbReference type="NCBI Taxonomy" id="34282"/>
    <lineage>
        <taxon>Eukaryota</taxon>
        <taxon>Viridiplantae</taxon>
        <taxon>Streptophyta</taxon>
        <taxon>Embryophyta</taxon>
        <taxon>Tracheophyta</taxon>
        <taxon>Spermatophyta</taxon>
        <taxon>Magnoliopsida</taxon>
        <taxon>eudicotyledons</taxon>
        <taxon>Gunneridae</taxon>
        <taxon>Pentapetalae</taxon>
        <taxon>rosids</taxon>
        <taxon>malvids</taxon>
        <taxon>Malvales</taxon>
        <taxon>Malvaceae</taxon>
        <taxon>Malvoideae</taxon>
        <taxon>Gossypium</taxon>
    </lineage>
</organism>
<keyword evidence="3" id="KW-1185">Reference proteome</keyword>
<dbReference type="EMBL" id="JABEZY010000011">
    <property type="protein sequence ID" value="MBA0749456.1"/>
    <property type="molecule type" value="Genomic_DNA"/>
</dbReference>
<keyword evidence="1" id="KW-1133">Transmembrane helix</keyword>
<keyword evidence="1" id="KW-0472">Membrane</keyword>
<sequence>FEAFFHVKFVCSISQFLPLFFTFLLLNRVNPQHPFIFLLMHLVSHGPN</sequence>
<gene>
    <name evidence="2" type="ORF">Gogos_003381</name>
</gene>
<reference evidence="2 3" key="1">
    <citation type="journal article" date="2019" name="Genome Biol. Evol.">
        <title>Insights into the evolution of the New World diploid cottons (Gossypium, subgenus Houzingenia) based on genome sequencing.</title>
        <authorList>
            <person name="Grover C.E."/>
            <person name="Arick M.A. 2nd"/>
            <person name="Thrash A."/>
            <person name="Conover J.L."/>
            <person name="Sanders W.S."/>
            <person name="Peterson D.G."/>
            <person name="Frelichowski J.E."/>
            <person name="Scheffler J.A."/>
            <person name="Scheffler B.E."/>
            <person name="Wendel J.F."/>
        </authorList>
    </citation>
    <scope>NUCLEOTIDE SEQUENCE [LARGE SCALE GENOMIC DNA]</scope>
    <source>
        <strain evidence="2">5</strain>
        <tissue evidence="2">Leaf</tissue>
    </source>
</reference>
<name>A0A7J9CM15_GOSGO</name>
<dbReference type="Proteomes" id="UP000593579">
    <property type="component" value="Unassembled WGS sequence"/>
</dbReference>
<proteinExistence type="predicted"/>
<evidence type="ECO:0000313" key="2">
    <source>
        <dbReference type="EMBL" id="MBA0749456.1"/>
    </source>
</evidence>
<dbReference type="AlphaFoldDB" id="A0A7J9CM15"/>
<evidence type="ECO:0000313" key="3">
    <source>
        <dbReference type="Proteomes" id="UP000593579"/>
    </source>
</evidence>
<feature type="transmembrane region" description="Helical" evidence="1">
    <location>
        <begin position="6"/>
        <end position="26"/>
    </location>
</feature>
<feature type="non-terminal residue" evidence="2">
    <location>
        <position position="1"/>
    </location>
</feature>